<proteinExistence type="predicted"/>
<evidence type="ECO:0000256" key="1">
    <source>
        <dbReference type="SAM" id="MobiDB-lite"/>
    </source>
</evidence>
<sequence length="165" mass="17947">MTGSETSQYAAAAYAPLIKNPSLRVPEPATLPPDIHPLPDTLADYMVYPYTLEPHVLALESARRTTAASHAARREAYLKHRDEEKERRRRETLRRVAPGFDPSAPLVPTRALHSPSNSVSAPTPAQSQPSVHSRTKSVMDDLVEQLAVLDAAKSAGRTPSPGPLL</sequence>
<name>A0A165CVH9_EXIGL</name>
<feature type="compositionally biased region" description="Polar residues" evidence="1">
    <location>
        <begin position="114"/>
        <end position="132"/>
    </location>
</feature>
<organism evidence="2 3">
    <name type="scientific">Exidia glandulosa HHB12029</name>
    <dbReference type="NCBI Taxonomy" id="1314781"/>
    <lineage>
        <taxon>Eukaryota</taxon>
        <taxon>Fungi</taxon>
        <taxon>Dikarya</taxon>
        <taxon>Basidiomycota</taxon>
        <taxon>Agaricomycotina</taxon>
        <taxon>Agaricomycetes</taxon>
        <taxon>Auriculariales</taxon>
        <taxon>Exidiaceae</taxon>
        <taxon>Exidia</taxon>
    </lineage>
</organism>
<protein>
    <submittedName>
        <fullName evidence="2">Uncharacterized protein</fullName>
    </submittedName>
</protein>
<evidence type="ECO:0000313" key="3">
    <source>
        <dbReference type="Proteomes" id="UP000077266"/>
    </source>
</evidence>
<reference evidence="2 3" key="1">
    <citation type="journal article" date="2016" name="Mol. Biol. Evol.">
        <title>Comparative Genomics of Early-Diverging Mushroom-Forming Fungi Provides Insights into the Origins of Lignocellulose Decay Capabilities.</title>
        <authorList>
            <person name="Nagy L.G."/>
            <person name="Riley R."/>
            <person name="Tritt A."/>
            <person name="Adam C."/>
            <person name="Daum C."/>
            <person name="Floudas D."/>
            <person name="Sun H."/>
            <person name="Yadav J.S."/>
            <person name="Pangilinan J."/>
            <person name="Larsson K.H."/>
            <person name="Matsuura K."/>
            <person name="Barry K."/>
            <person name="Labutti K."/>
            <person name="Kuo R."/>
            <person name="Ohm R.A."/>
            <person name="Bhattacharya S.S."/>
            <person name="Shirouzu T."/>
            <person name="Yoshinaga Y."/>
            <person name="Martin F.M."/>
            <person name="Grigoriev I.V."/>
            <person name="Hibbett D.S."/>
        </authorList>
    </citation>
    <scope>NUCLEOTIDE SEQUENCE [LARGE SCALE GENOMIC DNA]</scope>
    <source>
        <strain evidence="2 3">HHB12029</strain>
    </source>
</reference>
<gene>
    <name evidence="2" type="ORF">EXIGLDRAFT_777784</name>
</gene>
<dbReference type="AlphaFoldDB" id="A0A165CVH9"/>
<keyword evidence="3" id="KW-1185">Reference proteome</keyword>
<dbReference type="Proteomes" id="UP000077266">
    <property type="component" value="Unassembled WGS sequence"/>
</dbReference>
<feature type="region of interest" description="Disordered" evidence="1">
    <location>
        <begin position="66"/>
        <end position="139"/>
    </location>
</feature>
<accession>A0A165CVH9</accession>
<evidence type="ECO:0000313" key="2">
    <source>
        <dbReference type="EMBL" id="KZV83212.1"/>
    </source>
</evidence>
<dbReference type="InParanoid" id="A0A165CVH9"/>
<dbReference type="OrthoDB" id="2506317at2759"/>
<dbReference type="EMBL" id="KV426283">
    <property type="protein sequence ID" value="KZV83212.1"/>
    <property type="molecule type" value="Genomic_DNA"/>
</dbReference>
<feature type="compositionally biased region" description="Basic and acidic residues" evidence="1">
    <location>
        <begin position="72"/>
        <end position="86"/>
    </location>
</feature>